<dbReference type="NCBIfam" id="NF009676">
    <property type="entry name" value="PRK13197.1"/>
    <property type="match status" value="1"/>
</dbReference>
<dbReference type="Pfam" id="PF01470">
    <property type="entry name" value="Peptidase_C15"/>
    <property type="match status" value="1"/>
</dbReference>
<dbReference type="InterPro" id="IPR036440">
    <property type="entry name" value="Peptidase_C15-like_sf"/>
</dbReference>
<protein>
    <recommendedName>
        <fullName evidence="9">Pyroglutamyl-peptidase I</fullName>
        <ecNumber evidence="9">3.4.19.3</ecNumber>
    </recommendedName>
</protein>
<dbReference type="SUPFAM" id="SSF53182">
    <property type="entry name" value="Pyrrolidone carboxyl peptidase (pyroglutamate aminopeptidase)"/>
    <property type="match status" value="1"/>
</dbReference>
<dbReference type="InterPro" id="IPR016125">
    <property type="entry name" value="Peptidase_C15-like"/>
</dbReference>
<evidence type="ECO:0000256" key="4">
    <source>
        <dbReference type="ARBA" id="ARBA00006641"/>
    </source>
</evidence>
<feature type="active site" evidence="9">
    <location>
        <position position="80"/>
    </location>
</feature>
<evidence type="ECO:0000256" key="2">
    <source>
        <dbReference type="ARBA" id="ARBA00002280"/>
    </source>
</evidence>
<dbReference type="EMBL" id="JBHLTP010000013">
    <property type="protein sequence ID" value="MFC0525396.1"/>
    <property type="molecule type" value="Genomic_DNA"/>
</dbReference>
<dbReference type="InterPro" id="IPR033693">
    <property type="entry name" value="PGPEP1_Glu_AS"/>
</dbReference>
<accession>A0ABV6LSK9</accession>
<evidence type="ECO:0000256" key="1">
    <source>
        <dbReference type="ARBA" id="ARBA00001770"/>
    </source>
</evidence>
<dbReference type="PANTHER" id="PTHR23402:SF1">
    <property type="entry name" value="PYROGLUTAMYL-PEPTIDASE I"/>
    <property type="match status" value="1"/>
</dbReference>
<keyword evidence="5" id="KW-0963">Cytoplasm</keyword>
<gene>
    <name evidence="10" type="ORF">ACFFGV_17570</name>
</gene>
<evidence type="ECO:0000313" key="11">
    <source>
        <dbReference type="Proteomes" id="UP001589836"/>
    </source>
</evidence>
<evidence type="ECO:0000256" key="8">
    <source>
        <dbReference type="ARBA" id="ARBA00022807"/>
    </source>
</evidence>
<dbReference type="GO" id="GO:0016920">
    <property type="term" value="F:pyroglutamyl-peptidase activity"/>
    <property type="evidence" value="ECO:0007669"/>
    <property type="project" value="UniProtKB-EC"/>
</dbReference>
<comment type="similarity">
    <text evidence="4">Belongs to the peptidase C15 family.</text>
</comment>
<dbReference type="CDD" id="cd00501">
    <property type="entry name" value="Peptidase_C15"/>
    <property type="match status" value="1"/>
</dbReference>
<evidence type="ECO:0000313" key="10">
    <source>
        <dbReference type="EMBL" id="MFC0525396.1"/>
    </source>
</evidence>
<dbReference type="Gene3D" id="3.40.630.20">
    <property type="entry name" value="Peptidase C15, pyroglutamyl peptidase I-like"/>
    <property type="match status" value="1"/>
</dbReference>
<keyword evidence="6" id="KW-0645">Protease</keyword>
<dbReference type="RefSeq" id="WP_377350621.1">
    <property type="nucleotide sequence ID" value="NZ_JBHLTP010000013.1"/>
</dbReference>
<dbReference type="Proteomes" id="UP001589836">
    <property type="component" value="Unassembled WGS sequence"/>
</dbReference>
<keyword evidence="11" id="KW-1185">Reference proteome</keyword>
<evidence type="ECO:0000256" key="9">
    <source>
        <dbReference type="PROSITE-ProRule" id="PRU10076"/>
    </source>
</evidence>
<reference evidence="10 11" key="1">
    <citation type="submission" date="2024-09" db="EMBL/GenBank/DDBJ databases">
        <authorList>
            <person name="Sun Q."/>
            <person name="Mori K."/>
        </authorList>
    </citation>
    <scope>NUCLEOTIDE SEQUENCE [LARGE SCALE GENOMIC DNA]</scope>
    <source>
        <strain evidence="10 11">NCAIM B.02529</strain>
    </source>
</reference>
<evidence type="ECO:0000256" key="7">
    <source>
        <dbReference type="ARBA" id="ARBA00022801"/>
    </source>
</evidence>
<dbReference type="InterPro" id="IPR000816">
    <property type="entry name" value="Peptidase_C15"/>
</dbReference>
<proteinExistence type="inferred from homology"/>
<comment type="subcellular location">
    <subcellularLocation>
        <location evidence="3">Cytoplasm</location>
    </subcellularLocation>
</comment>
<comment type="caution">
    <text evidence="10">The sequence shown here is derived from an EMBL/GenBank/DDBJ whole genome shotgun (WGS) entry which is preliminary data.</text>
</comment>
<evidence type="ECO:0000256" key="6">
    <source>
        <dbReference type="ARBA" id="ARBA00022670"/>
    </source>
</evidence>
<evidence type="ECO:0000256" key="5">
    <source>
        <dbReference type="ARBA" id="ARBA00022490"/>
    </source>
</evidence>
<dbReference type="EC" id="3.4.19.3" evidence="9"/>
<organism evidence="10 11">
    <name type="scientific">Pontibacillus salicampi</name>
    <dbReference type="NCBI Taxonomy" id="1449801"/>
    <lineage>
        <taxon>Bacteria</taxon>
        <taxon>Bacillati</taxon>
        <taxon>Bacillota</taxon>
        <taxon>Bacilli</taxon>
        <taxon>Bacillales</taxon>
        <taxon>Bacillaceae</taxon>
        <taxon>Pontibacillus</taxon>
    </lineage>
</organism>
<dbReference type="PRINTS" id="PR00706">
    <property type="entry name" value="PYROGLUPTASE"/>
</dbReference>
<comment type="function">
    <text evidence="2">Removes 5-oxoproline from various penultimate amino acid residues except L-proline.</text>
</comment>
<evidence type="ECO:0000256" key="3">
    <source>
        <dbReference type="ARBA" id="ARBA00004496"/>
    </source>
</evidence>
<name>A0ABV6LSK9_9BACI</name>
<keyword evidence="8" id="KW-0788">Thiol protease</keyword>
<dbReference type="PANTHER" id="PTHR23402">
    <property type="entry name" value="PROTEASE FAMILY C15 PYROGLUTAMYL-PEPTIDASE I-RELATED"/>
    <property type="match status" value="1"/>
</dbReference>
<dbReference type="PROSITE" id="PS01333">
    <property type="entry name" value="PYRASE_GLU"/>
    <property type="match status" value="1"/>
</dbReference>
<comment type="catalytic activity">
    <reaction evidence="1 9">
        <text>Release of an N-terminal pyroglutamyl group from a polypeptide, the second amino acid generally not being Pro.</text>
        <dbReference type="EC" id="3.4.19.3"/>
    </reaction>
</comment>
<keyword evidence="7 10" id="KW-0378">Hydrolase</keyword>
<dbReference type="PIRSF" id="PIRSF015592">
    <property type="entry name" value="Prld-crbxl_pptds"/>
    <property type="match status" value="1"/>
</dbReference>
<sequence length="202" mass="22136">MKKVLVTGFEPFLHYPVNPTMEIVRELDEEQIGEYTVVTDILPVDFRQSGRNVLERIAAVKPDAVIALGLAAGRSAITPERIAVNCNDGDKDNEGNVPGGEKIREEGPDGIFSTLPIQEMVERLKHKGYPAHLSNSAGTYLCNHVMYEALYSLQHTDIPAGFIHIPASHTLAMQVPNIPSWSQSDLTESIRVAISCLSKGES</sequence>